<keyword evidence="3 8" id="KW-0349">Heme</keyword>
<dbReference type="CDD" id="cd11031">
    <property type="entry name" value="Cyp158A-like"/>
    <property type="match status" value="1"/>
</dbReference>
<dbReference type="PRINTS" id="PR00359">
    <property type="entry name" value="BP450"/>
</dbReference>
<dbReference type="GO" id="GO:0020037">
    <property type="term" value="F:heme binding"/>
    <property type="evidence" value="ECO:0007669"/>
    <property type="project" value="InterPro"/>
</dbReference>
<dbReference type="GO" id="GO:0005506">
    <property type="term" value="F:iron ion binding"/>
    <property type="evidence" value="ECO:0007669"/>
    <property type="project" value="InterPro"/>
</dbReference>
<evidence type="ECO:0000256" key="1">
    <source>
        <dbReference type="ARBA" id="ARBA00001971"/>
    </source>
</evidence>
<evidence type="ECO:0000313" key="10">
    <source>
        <dbReference type="Proteomes" id="UP000190637"/>
    </source>
</evidence>
<keyword evidence="7 8" id="KW-0503">Monooxygenase</keyword>
<evidence type="ECO:0000313" key="9">
    <source>
        <dbReference type="EMBL" id="SKA30775.1"/>
    </source>
</evidence>
<dbReference type="PANTHER" id="PTHR46696">
    <property type="entry name" value="P450, PUTATIVE (EUROFUNG)-RELATED"/>
    <property type="match status" value="1"/>
</dbReference>
<keyword evidence="6 8" id="KW-0408">Iron</keyword>
<dbReference type="GO" id="GO:0016705">
    <property type="term" value="F:oxidoreductase activity, acting on paired donors, with incorporation or reduction of molecular oxygen"/>
    <property type="evidence" value="ECO:0007669"/>
    <property type="project" value="InterPro"/>
</dbReference>
<dbReference type="STRING" id="1122192.SAMN02745673_03825"/>
<dbReference type="Pfam" id="PF00067">
    <property type="entry name" value="p450"/>
    <property type="match status" value="1"/>
</dbReference>
<evidence type="ECO:0000256" key="5">
    <source>
        <dbReference type="ARBA" id="ARBA00023002"/>
    </source>
</evidence>
<name>A0A1T4SRB3_9ACTN</name>
<dbReference type="EMBL" id="FUWS01000011">
    <property type="protein sequence ID" value="SKA30775.1"/>
    <property type="molecule type" value="Genomic_DNA"/>
</dbReference>
<dbReference type="FunFam" id="1.10.630.10:FF:000018">
    <property type="entry name" value="Cytochrome P450 monooxygenase"/>
    <property type="match status" value="1"/>
</dbReference>
<dbReference type="InterPro" id="IPR036396">
    <property type="entry name" value="Cyt_P450_sf"/>
</dbReference>
<evidence type="ECO:0000256" key="4">
    <source>
        <dbReference type="ARBA" id="ARBA00022723"/>
    </source>
</evidence>
<dbReference type="InterPro" id="IPR001128">
    <property type="entry name" value="Cyt_P450"/>
</dbReference>
<dbReference type="GO" id="GO:0004497">
    <property type="term" value="F:monooxygenase activity"/>
    <property type="evidence" value="ECO:0007669"/>
    <property type="project" value="UniProtKB-KW"/>
</dbReference>
<dbReference type="RefSeq" id="WP_078763086.1">
    <property type="nucleotide sequence ID" value="NZ_FUWS01000011.1"/>
</dbReference>
<dbReference type="InterPro" id="IPR002397">
    <property type="entry name" value="Cyt_P450_B"/>
</dbReference>
<evidence type="ECO:0000256" key="6">
    <source>
        <dbReference type="ARBA" id="ARBA00023004"/>
    </source>
</evidence>
<evidence type="ECO:0000256" key="8">
    <source>
        <dbReference type="RuleBase" id="RU000461"/>
    </source>
</evidence>
<dbReference type="OrthoDB" id="4133219at2"/>
<evidence type="ECO:0000256" key="2">
    <source>
        <dbReference type="ARBA" id="ARBA00010617"/>
    </source>
</evidence>
<dbReference type="PANTHER" id="PTHR46696:SF5">
    <property type="entry name" value="CYTOCHROME P450 BJ-1"/>
    <property type="match status" value="1"/>
</dbReference>
<dbReference type="Proteomes" id="UP000190637">
    <property type="component" value="Unassembled WGS sequence"/>
</dbReference>
<protein>
    <submittedName>
        <fullName evidence="9">Cytochrome P450</fullName>
    </submittedName>
</protein>
<dbReference type="SUPFAM" id="SSF48264">
    <property type="entry name" value="Cytochrome P450"/>
    <property type="match status" value="1"/>
</dbReference>
<proteinExistence type="inferred from homology"/>
<evidence type="ECO:0000256" key="3">
    <source>
        <dbReference type="ARBA" id="ARBA00022617"/>
    </source>
</evidence>
<dbReference type="AlphaFoldDB" id="A0A1T4SRB3"/>
<gene>
    <name evidence="9" type="ORF">SAMN02745673_03825</name>
</gene>
<reference evidence="9 10" key="1">
    <citation type="submission" date="2017-02" db="EMBL/GenBank/DDBJ databases">
        <authorList>
            <person name="Peterson S.W."/>
        </authorList>
    </citation>
    <scope>NUCLEOTIDE SEQUENCE [LARGE SCALE GENOMIC DNA]</scope>
    <source>
        <strain evidence="9 10">DSM 45154</strain>
    </source>
</reference>
<accession>A0A1T4SRB3</accession>
<comment type="cofactor">
    <cofactor evidence="1">
        <name>heme</name>
        <dbReference type="ChEBI" id="CHEBI:30413"/>
    </cofactor>
</comment>
<dbReference type="Gene3D" id="1.10.630.10">
    <property type="entry name" value="Cytochrome P450"/>
    <property type="match status" value="1"/>
</dbReference>
<organism evidence="9 10">
    <name type="scientific">Marinactinospora thermotolerans DSM 45154</name>
    <dbReference type="NCBI Taxonomy" id="1122192"/>
    <lineage>
        <taxon>Bacteria</taxon>
        <taxon>Bacillati</taxon>
        <taxon>Actinomycetota</taxon>
        <taxon>Actinomycetes</taxon>
        <taxon>Streptosporangiales</taxon>
        <taxon>Nocardiopsidaceae</taxon>
        <taxon>Marinactinospora</taxon>
    </lineage>
</organism>
<keyword evidence="10" id="KW-1185">Reference proteome</keyword>
<keyword evidence="5 8" id="KW-0560">Oxidoreductase</keyword>
<dbReference type="PROSITE" id="PS00086">
    <property type="entry name" value="CYTOCHROME_P450"/>
    <property type="match status" value="1"/>
</dbReference>
<keyword evidence="4 8" id="KW-0479">Metal-binding</keyword>
<dbReference type="PRINTS" id="PR00385">
    <property type="entry name" value="P450"/>
</dbReference>
<evidence type="ECO:0000256" key="7">
    <source>
        <dbReference type="ARBA" id="ARBA00023033"/>
    </source>
</evidence>
<sequence length="404" mass="44090">MERHVEPLAYPIPSDEALEPPAEWAELRGRCPVAPIRLPSGDQAALLTRYSDVKQVLADPRFTRDLGAAGGARVAANESGGVFSSPMSQAIPQDGEDHQRWRRMVGRWFTAKRIAALRPGIAAMAEQLIDAMVDDGRPADLRASLGFPLPVWVICDLLGVPESDRDRFSHWSDTLLNLTRYSDQEITEAQVEFFGYMSRQVAARRADPGDDLLSSLLTETGPDGKGLDETTLIATGLGLLVAGHETTANMIGKMVAMLLADRTRWERLLADRSLVRVAVEETLRYDANSGIGLPRYITEDVEVGGAVIPRGTTVMCSMAAANRDEEAFEHADEMVLERSPNPHLAFGTGAHSCLGQALARTELQTVLEVLLDRLPTLELAVAPEKLERVDGLVVGGLRAVPVRW</sequence>
<comment type="similarity">
    <text evidence="2 8">Belongs to the cytochrome P450 family.</text>
</comment>
<dbReference type="InterPro" id="IPR017972">
    <property type="entry name" value="Cyt_P450_CS"/>
</dbReference>